<dbReference type="RefSeq" id="WP_020875061.1">
    <property type="nucleotide sequence ID" value="NZ_ATHJ01000061.1"/>
</dbReference>
<proteinExistence type="predicted"/>
<gene>
    <name evidence="1" type="ORF">dsmv_0044</name>
</gene>
<comment type="caution">
    <text evidence="1">The sequence shown here is derived from an EMBL/GenBank/DDBJ whole genome shotgun (WGS) entry which is preliminary data.</text>
</comment>
<dbReference type="Proteomes" id="UP000014977">
    <property type="component" value="Unassembled WGS sequence"/>
</dbReference>
<sequence>MKEDKIDIDRSTAEAGVPTKKGWVRRLLDWLAEGTRKSLKNGTGCPT</sequence>
<evidence type="ECO:0000313" key="1">
    <source>
        <dbReference type="EMBL" id="EPR42963.1"/>
    </source>
</evidence>
<dbReference type="EMBL" id="ATHJ01000061">
    <property type="protein sequence ID" value="EPR42963.1"/>
    <property type="molecule type" value="Genomic_DNA"/>
</dbReference>
<organism evidence="1 2">
    <name type="scientific">Desulfococcus multivorans DSM 2059</name>
    <dbReference type="NCBI Taxonomy" id="1121405"/>
    <lineage>
        <taxon>Bacteria</taxon>
        <taxon>Pseudomonadati</taxon>
        <taxon>Thermodesulfobacteriota</taxon>
        <taxon>Desulfobacteria</taxon>
        <taxon>Desulfobacterales</taxon>
        <taxon>Desulfococcaceae</taxon>
        <taxon>Desulfococcus</taxon>
    </lineage>
</organism>
<reference evidence="1 2" key="1">
    <citation type="journal article" date="2013" name="Genome Announc.">
        <title>Draft genome sequences for three mercury-methylating, sulfate-reducing bacteria.</title>
        <authorList>
            <person name="Brown S.D."/>
            <person name="Hurt R.A.Jr."/>
            <person name="Gilmour C.C."/>
            <person name="Elias D.A."/>
        </authorList>
    </citation>
    <scope>NUCLEOTIDE SEQUENCE [LARGE SCALE GENOMIC DNA]</scope>
    <source>
        <strain evidence="1 2">DSM 2059</strain>
    </source>
</reference>
<evidence type="ECO:0000313" key="2">
    <source>
        <dbReference type="Proteomes" id="UP000014977"/>
    </source>
</evidence>
<protein>
    <submittedName>
        <fullName evidence="1">Uncharacterized protein</fullName>
    </submittedName>
</protein>
<dbReference type="AlphaFoldDB" id="S7VES3"/>
<accession>S7VES3</accession>
<keyword evidence="2" id="KW-1185">Reference proteome</keyword>
<name>S7VES3_DESML</name>